<sequence length="456" mass="50464">MQRDIERLVTEYPDLVSSESLGKTPYGRQLWAVKLGRGDSALFLNGSHHAREWMTSSLLMKMTDTYAQAYDNNETIGGYNVRSLLNEVSIWIVPMVNPDGVALSQQGTAGLPADLAQMLRKYNGNSSNFTRWKANMQGIDLNRQYPANWNSIKNAGSYPWYQNYKGKMPGEAPEVQMMMNFTQRIDPEVTISYHSSGEIIFWHFNTPGSNVNRDKAMARSLANLTGYSLVAPEKNPSGGGYKDWFIQEYGRPGFTIEIASYAGESNVPLQQFSGIWSENKVVGLYSAGQSYSLWLNKQKAEYLQQSMSLLAGTELYPKIGGSAGGIPLQPQQLQVIARKGDWYQVQATEGLGWIHPSPGKLAIIEEITANAGWSERIPAYQYPDAYSPKVTLLDPQTVPVSGRWGTWLLALTPGGNLWIDGRKATITWPEEEIVQDPATGAGITGEEQPESAAGTL</sequence>
<dbReference type="PANTHER" id="PTHR11705">
    <property type="entry name" value="PROTEASE FAMILY M14 CARBOXYPEPTIDASE A,B"/>
    <property type="match status" value="1"/>
</dbReference>
<keyword evidence="6" id="KW-0482">Metalloprotease</keyword>
<feature type="active site" description="Proton donor/acceptor" evidence="7">
    <location>
        <position position="257"/>
    </location>
</feature>
<dbReference type="PANTHER" id="PTHR11705:SF143">
    <property type="entry name" value="SLL0236 PROTEIN"/>
    <property type="match status" value="1"/>
</dbReference>
<protein>
    <submittedName>
        <fullName evidence="10">Gamma-D-glutamyl-meso-diaminopimelate peptidase</fullName>
    </submittedName>
</protein>
<comment type="similarity">
    <text evidence="2 7">Belongs to the peptidase M14 family.</text>
</comment>
<evidence type="ECO:0000256" key="8">
    <source>
        <dbReference type="SAM" id="MobiDB-lite"/>
    </source>
</evidence>
<comment type="cofactor">
    <cofactor evidence="1">
        <name>Zn(2+)</name>
        <dbReference type="ChEBI" id="CHEBI:29105"/>
    </cofactor>
</comment>
<evidence type="ECO:0000256" key="4">
    <source>
        <dbReference type="ARBA" id="ARBA00022801"/>
    </source>
</evidence>
<dbReference type="InterPro" id="IPR034274">
    <property type="entry name" value="ENP1_M14_CPD"/>
</dbReference>
<comment type="caution">
    <text evidence="10">The sequence shown here is derived from an EMBL/GenBank/DDBJ whole genome shotgun (WGS) entry which is preliminary data.</text>
</comment>
<evidence type="ECO:0000256" key="6">
    <source>
        <dbReference type="ARBA" id="ARBA00023049"/>
    </source>
</evidence>
<dbReference type="SMART" id="SM00631">
    <property type="entry name" value="Zn_pept"/>
    <property type="match status" value="1"/>
</dbReference>
<evidence type="ECO:0000313" key="10">
    <source>
        <dbReference type="EMBL" id="NOU80117.1"/>
    </source>
</evidence>
<evidence type="ECO:0000259" key="9">
    <source>
        <dbReference type="PROSITE" id="PS52035"/>
    </source>
</evidence>
<proteinExistence type="inferred from homology"/>
<dbReference type="Pfam" id="PF00246">
    <property type="entry name" value="Peptidase_M14"/>
    <property type="match status" value="1"/>
</dbReference>
<feature type="region of interest" description="Disordered" evidence="8">
    <location>
        <begin position="436"/>
        <end position="456"/>
    </location>
</feature>
<keyword evidence="5" id="KW-0862">Zinc</keyword>
<organism evidence="10 11">
    <name type="scientific">Paenibacillus phytohabitans</name>
    <dbReference type="NCBI Taxonomy" id="2654978"/>
    <lineage>
        <taxon>Bacteria</taxon>
        <taxon>Bacillati</taxon>
        <taxon>Bacillota</taxon>
        <taxon>Bacilli</taxon>
        <taxon>Bacillales</taxon>
        <taxon>Paenibacillaceae</taxon>
        <taxon>Paenibacillus</taxon>
    </lineage>
</organism>
<evidence type="ECO:0000256" key="1">
    <source>
        <dbReference type="ARBA" id="ARBA00001947"/>
    </source>
</evidence>
<evidence type="ECO:0000256" key="3">
    <source>
        <dbReference type="ARBA" id="ARBA00022670"/>
    </source>
</evidence>
<dbReference type="InterPro" id="IPR000834">
    <property type="entry name" value="Peptidase_M14"/>
</dbReference>
<evidence type="ECO:0000256" key="7">
    <source>
        <dbReference type="PROSITE-ProRule" id="PRU01379"/>
    </source>
</evidence>
<name>A0ABX1YGI6_9BACL</name>
<evidence type="ECO:0000256" key="2">
    <source>
        <dbReference type="ARBA" id="ARBA00005988"/>
    </source>
</evidence>
<dbReference type="SUPFAM" id="SSF53187">
    <property type="entry name" value="Zn-dependent exopeptidases"/>
    <property type="match status" value="1"/>
</dbReference>
<dbReference type="EMBL" id="WHOB01000039">
    <property type="protein sequence ID" value="NOU80117.1"/>
    <property type="molecule type" value="Genomic_DNA"/>
</dbReference>
<evidence type="ECO:0000313" key="11">
    <source>
        <dbReference type="Proteomes" id="UP000596857"/>
    </source>
</evidence>
<gene>
    <name evidence="10" type="ORF">GC101_14700</name>
</gene>
<dbReference type="Proteomes" id="UP000596857">
    <property type="component" value="Unassembled WGS sequence"/>
</dbReference>
<reference evidence="10 11" key="1">
    <citation type="submission" date="2019-10" db="EMBL/GenBank/DDBJ databases">
        <title>Description of Paenibacillus terricola sp. nov.</title>
        <authorList>
            <person name="Carlier A."/>
            <person name="Qi S."/>
        </authorList>
    </citation>
    <scope>NUCLEOTIDE SEQUENCE [LARGE SCALE GENOMIC DNA]</scope>
    <source>
        <strain evidence="10 11">LMG 31459</strain>
    </source>
</reference>
<keyword evidence="11" id="KW-1185">Reference proteome</keyword>
<dbReference type="PROSITE" id="PS52035">
    <property type="entry name" value="PEPTIDASE_M14"/>
    <property type="match status" value="1"/>
</dbReference>
<dbReference type="Gene3D" id="3.40.630.10">
    <property type="entry name" value="Zn peptidases"/>
    <property type="match status" value="1"/>
</dbReference>
<evidence type="ECO:0000256" key="5">
    <source>
        <dbReference type="ARBA" id="ARBA00022833"/>
    </source>
</evidence>
<keyword evidence="4" id="KW-0378">Hydrolase</keyword>
<dbReference type="CDD" id="cd06229">
    <property type="entry name" value="M14_Endopeptidase_I"/>
    <property type="match status" value="1"/>
</dbReference>
<accession>A0ABX1YGI6</accession>
<dbReference type="PRINTS" id="PR00765">
    <property type="entry name" value="CRBOXYPTASEA"/>
</dbReference>
<feature type="domain" description="Peptidase M14" evidence="9">
    <location>
        <begin position="1"/>
        <end position="290"/>
    </location>
</feature>
<keyword evidence="3" id="KW-0645">Protease</keyword>